<feature type="chain" id="PRO_5004082009" evidence="2">
    <location>
        <begin position="23"/>
        <end position="1117"/>
    </location>
</feature>
<feature type="compositionally biased region" description="Polar residues" evidence="1">
    <location>
        <begin position="640"/>
        <end position="650"/>
    </location>
</feature>
<dbReference type="PANTHER" id="PTHR36842:SF1">
    <property type="entry name" value="PROTEIN TOLB"/>
    <property type="match status" value="1"/>
</dbReference>
<evidence type="ECO:0000313" key="4">
    <source>
        <dbReference type="Proteomes" id="UP000011910"/>
    </source>
</evidence>
<dbReference type="STRING" id="1279009.ADICEAN_00310"/>
<comment type="caution">
    <text evidence="3">The sequence shown here is derived from an EMBL/GenBank/DDBJ whole genome shotgun (WGS) entry which is preliminary data.</text>
</comment>
<feature type="compositionally biased region" description="Polar residues" evidence="1">
    <location>
        <begin position="672"/>
        <end position="688"/>
    </location>
</feature>
<keyword evidence="2" id="KW-0732">Signal</keyword>
<dbReference type="AlphaFoldDB" id="M7NB98"/>
<evidence type="ECO:0000256" key="2">
    <source>
        <dbReference type="SAM" id="SignalP"/>
    </source>
</evidence>
<dbReference type="Gene3D" id="2.120.10.60">
    <property type="entry name" value="Tricorn protease N-terminal domain"/>
    <property type="match status" value="1"/>
</dbReference>
<dbReference type="Proteomes" id="UP000011910">
    <property type="component" value="Unassembled WGS sequence"/>
</dbReference>
<evidence type="ECO:0000313" key="3">
    <source>
        <dbReference type="EMBL" id="EMR04552.1"/>
    </source>
</evidence>
<feature type="compositionally biased region" description="Polar residues" evidence="1">
    <location>
        <begin position="618"/>
        <end position="631"/>
    </location>
</feature>
<gene>
    <name evidence="3" type="ORF">ADICEAN_00310</name>
</gene>
<dbReference type="OrthoDB" id="9760276at2"/>
<feature type="compositionally biased region" description="Low complexity" evidence="1">
    <location>
        <begin position="602"/>
        <end position="617"/>
    </location>
</feature>
<dbReference type="eggNOG" id="COG0823">
    <property type="taxonomic scope" value="Bacteria"/>
</dbReference>
<dbReference type="EMBL" id="AODQ01000004">
    <property type="protein sequence ID" value="EMR04552.1"/>
    <property type="molecule type" value="Genomic_DNA"/>
</dbReference>
<accession>M7NB98</accession>
<dbReference type="RefSeq" id="WP_009193720.1">
    <property type="nucleotide sequence ID" value="NZ_AODQ01000004.1"/>
</dbReference>
<keyword evidence="4" id="KW-1185">Reference proteome</keyword>
<evidence type="ECO:0000256" key="1">
    <source>
        <dbReference type="SAM" id="MobiDB-lite"/>
    </source>
</evidence>
<feature type="signal peptide" evidence="2">
    <location>
        <begin position="1"/>
        <end position="22"/>
    </location>
</feature>
<organism evidence="3 4">
    <name type="scientific">Cesiribacter andamanensis AMV16</name>
    <dbReference type="NCBI Taxonomy" id="1279009"/>
    <lineage>
        <taxon>Bacteria</taxon>
        <taxon>Pseudomonadati</taxon>
        <taxon>Bacteroidota</taxon>
        <taxon>Cytophagia</taxon>
        <taxon>Cytophagales</taxon>
        <taxon>Cesiribacteraceae</taxon>
        <taxon>Cesiribacter</taxon>
    </lineage>
</organism>
<dbReference type="PANTHER" id="PTHR36842">
    <property type="entry name" value="PROTEIN TOLB HOMOLOG"/>
    <property type="match status" value="1"/>
</dbReference>
<dbReference type="InterPro" id="IPR011042">
    <property type="entry name" value="6-blade_b-propeller_TolB-like"/>
</dbReference>
<protein>
    <submittedName>
        <fullName evidence="3">Translocation protein TolB</fullName>
    </submittedName>
</protein>
<dbReference type="Gene3D" id="2.40.160.50">
    <property type="entry name" value="membrane protein fhac: a member of the omp85/tpsb transporter family"/>
    <property type="match status" value="1"/>
</dbReference>
<sequence>MSIFTRTLLALSCLLLPFASPAQLTKATFGKNRLQHKEFNWRLYSTSNFDIYFYDDGQELAKLTARYIEDEYDRITDVLGYAPYSKTKVFLYNSMADMQQSNVGVNENPFTVGGQTNFVKSQVEIAFPGTLQEFKSELVLRVSGMLLMDMMFGGSLSDIFQNTYLMSLPEWFLEGAARYVAYGWGMPMDDYLRDEFLDGRASRLNKLQGQQAALIGQSIWTYIAEKHGRSNISNILNYTRIIRNEEMAIANTLGMPFRQFLNNWQTYYLSNAQDALSDYTVPEEASVVTEKRSGLQLHNSVSLSPNGRYLAYTENFRGRYSIKIKELESGKIRTVLKTGYRVLDQQTDDTIPLVDWQDSTHLGVMSVRKGLYTLYLVNVLNERHERQTIGKISQVNSFAFSPNGRVVALSAEKEGRNDIYLYSLQRRSLTAVTNDGFDDVTPTFIPGSNNILFSSNRTTDTLNRRQTVPLSDISDTYNLFIFNVDTTGNVLTRVTNSLGKNYMPTADGQGNIYFLSDQRGITNLFRYNLQDSLLNQLTNYYTSILDYSLNTSTRGLAFVALREGSERVHYIPGMDLAANRFTKATRRQGILQTRQYYQSRLQGQTTQPQRPGTRQTPATAQDSLAQPTQPRDTLAGQPALTPQDTTQTRQPAAEPEEPGLINTDNYVFEPSASPSSPRTADPAANQQQPERRTASFLSAYRQTRRKEPIQGPFQMEPRFMINNLVTSIAFDPLRASIGAGALGFVIEGELNDLLENHKIYAGVFARLDRSGDLFMEYQYLKNLIDWRVRVDRRVVLRPLPGVEKDKFVLNKGRVSMSYPFSISSRLEGGPTVATTTYLPAVDPTSSTGGLSTTRANTIYGGGHLQFVYDNTLVKGFNLFRGTRAKMGYEHMLGVAESQMSFGKLSAEIRHYQPISREITLAARAYYGRFTGSNQPLFIMGGMDNWIFNSTSRQNNPLDPFYQPSDPNRFRHQDDRNLLFHEYVTPMRGFNYNAQYGTNALLLNLELRIPLVQYFYRGPISSNFFRNLQFTGFFDIGSSWSGKPPFYRTNSVNTRPIPDTGSGFDIVVIDYRNPWLSGYGAGMRTVLLGYYAKFDVAWPVEDYESGKARYYLTLGFDF</sequence>
<reference evidence="3 4" key="1">
    <citation type="journal article" date="2013" name="Genome Announc.">
        <title>Draft Genome Sequence of Cesiribacter andamanensis Strain AMV16T, Isolated from a Soil Sample from a Mud Volcano in the Andaman Islands, India.</title>
        <authorList>
            <person name="Shivaji S."/>
            <person name="Ara S."/>
            <person name="Begum Z."/>
            <person name="Srinivas T.N."/>
            <person name="Singh A."/>
            <person name="Kumar Pinnaka A."/>
        </authorList>
    </citation>
    <scope>NUCLEOTIDE SEQUENCE [LARGE SCALE GENOMIC DNA]</scope>
    <source>
        <strain evidence="3 4">AMV16</strain>
    </source>
</reference>
<dbReference type="Gene3D" id="2.120.10.30">
    <property type="entry name" value="TolB, C-terminal domain"/>
    <property type="match status" value="1"/>
</dbReference>
<proteinExistence type="predicted"/>
<name>M7NB98_9BACT</name>
<feature type="region of interest" description="Disordered" evidence="1">
    <location>
        <begin position="600"/>
        <end position="693"/>
    </location>
</feature>
<dbReference type="SUPFAM" id="SSF82171">
    <property type="entry name" value="DPP6 N-terminal domain-like"/>
    <property type="match status" value="1"/>
</dbReference>